<reference evidence="9 10" key="1">
    <citation type="submission" date="2021-03" db="EMBL/GenBank/DDBJ databases">
        <title>Genomic and phenotypic characterization of Chloracidobacterium isolates provides evidence for multiple species.</title>
        <authorList>
            <person name="Saini M.K."/>
            <person name="Costas A.M.G."/>
            <person name="Tank M."/>
            <person name="Bryant D.A."/>
        </authorList>
    </citation>
    <scope>NUCLEOTIDE SEQUENCE [LARGE SCALE GENOMIC DNA]</scope>
    <source>
        <strain evidence="9 10">N</strain>
    </source>
</reference>
<evidence type="ECO:0000256" key="4">
    <source>
        <dbReference type="ARBA" id="ARBA00022679"/>
    </source>
</evidence>
<keyword evidence="5 7" id="KW-0460">Magnesium</keyword>
<keyword evidence="6 7" id="KW-0665">Pyrimidine biosynthesis</keyword>
<dbReference type="InterPro" id="IPR023031">
    <property type="entry name" value="OPRT"/>
</dbReference>
<dbReference type="HAMAP" id="MF_01208">
    <property type="entry name" value="PyrE"/>
    <property type="match status" value="1"/>
</dbReference>
<evidence type="ECO:0000256" key="1">
    <source>
        <dbReference type="ARBA" id="ARBA00004889"/>
    </source>
</evidence>
<dbReference type="Proteomes" id="UP000677668">
    <property type="component" value="Chromosome 1"/>
</dbReference>
<evidence type="ECO:0000313" key="9">
    <source>
        <dbReference type="EMBL" id="QUV94958.1"/>
    </source>
</evidence>
<name>A0ABX8B1V7_9BACT</name>
<organism evidence="9 10">
    <name type="scientific">Chloracidobacterium sp. N</name>
    <dbReference type="NCBI Taxonomy" id="2821540"/>
    <lineage>
        <taxon>Bacteria</taxon>
        <taxon>Pseudomonadati</taxon>
        <taxon>Acidobacteriota</taxon>
        <taxon>Terriglobia</taxon>
        <taxon>Terriglobales</taxon>
        <taxon>Acidobacteriaceae</taxon>
        <taxon>Chloracidobacterium</taxon>
        <taxon>Chloracidobacterium aggregatum</taxon>
    </lineage>
</organism>
<dbReference type="InterPro" id="IPR029057">
    <property type="entry name" value="PRTase-like"/>
</dbReference>
<dbReference type="EC" id="2.4.2.10" evidence="2 7"/>
<dbReference type="Gene3D" id="3.40.50.2020">
    <property type="match status" value="1"/>
</dbReference>
<dbReference type="CDD" id="cd06223">
    <property type="entry name" value="PRTases_typeI"/>
    <property type="match status" value="1"/>
</dbReference>
<keyword evidence="10" id="KW-1185">Reference proteome</keyword>
<evidence type="ECO:0000256" key="2">
    <source>
        <dbReference type="ARBA" id="ARBA00011971"/>
    </source>
</evidence>
<keyword evidence="3 7" id="KW-0328">Glycosyltransferase</keyword>
<evidence type="ECO:0000256" key="6">
    <source>
        <dbReference type="ARBA" id="ARBA00022975"/>
    </source>
</evidence>
<dbReference type="SUPFAM" id="SSF53271">
    <property type="entry name" value="PRTase-like"/>
    <property type="match status" value="1"/>
</dbReference>
<proteinExistence type="inferred from homology"/>
<feature type="binding site" evidence="7">
    <location>
        <position position="120"/>
    </location>
    <ligand>
        <name>orotate</name>
        <dbReference type="ChEBI" id="CHEBI:30839"/>
    </ligand>
</feature>
<dbReference type="EMBL" id="CP072642">
    <property type="protein sequence ID" value="QUV94958.1"/>
    <property type="molecule type" value="Genomic_DNA"/>
</dbReference>
<protein>
    <recommendedName>
        <fullName evidence="2 7">Orotate phosphoribosyltransferase</fullName>
        <shortName evidence="7">OPRT</shortName>
        <shortName evidence="7">OPRTase</shortName>
        <ecNumber evidence="2 7">2.4.2.10</ecNumber>
    </recommendedName>
</protein>
<comment type="catalytic activity">
    <reaction evidence="7">
        <text>orotidine 5'-phosphate + diphosphate = orotate + 5-phospho-alpha-D-ribose 1-diphosphate</text>
        <dbReference type="Rhea" id="RHEA:10380"/>
        <dbReference type="ChEBI" id="CHEBI:30839"/>
        <dbReference type="ChEBI" id="CHEBI:33019"/>
        <dbReference type="ChEBI" id="CHEBI:57538"/>
        <dbReference type="ChEBI" id="CHEBI:58017"/>
        <dbReference type="EC" id="2.4.2.10"/>
    </reaction>
</comment>
<evidence type="ECO:0000256" key="5">
    <source>
        <dbReference type="ARBA" id="ARBA00022842"/>
    </source>
</evidence>
<comment type="function">
    <text evidence="7">Catalyzes the transfer of a ribosyl phosphate group from 5-phosphoribose 1-diphosphate to orotate, leading to the formation of orotidine monophosphate (OMP).</text>
</comment>
<feature type="domain" description="Phosphoribosyltransferase" evidence="8">
    <location>
        <begin position="38"/>
        <end position="151"/>
    </location>
</feature>
<evidence type="ECO:0000256" key="3">
    <source>
        <dbReference type="ARBA" id="ARBA00022676"/>
    </source>
</evidence>
<dbReference type="NCBIfam" id="TIGR01367">
    <property type="entry name" value="pyrE_Therm"/>
    <property type="match status" value="1"/>
</dbReference>
<comment type="similarity">
    <text evidence="7">Belongs to the purine/pyrimidine phosphoribosyltransferase family. PyrE subfamily.</text>
</comment>
<dbReference type="PANTHER" id="PTHR19278:SF9">
    <property type="entry name" value="URIDINE 5'-MONOPHOSPHATE SYNTHASE"/>
    <property type="match status" value="1"/>
</dbReference>
<sequence length="195" mass="20610">MATLDVYRLLQETGALLEGHFLLSSGLHSPQYVQCARLLQFPTVAGQVGAALGERLEALGARPQVIVAPAIGGILIAHEVARALGVRCVFTEREQGVMTLRRGFTLDAGERACVVEDVVTTGGSTRETMDVVTRCGAQVLAVGAIIDRRGGPSDFGRPFAALIKLTIPTYAPPDCPLCRADVPLVKPGSRTFISG</sequence>
<dbReference type="Pfam" id="PF00156">
    <property type="entry name" value="Pribosyltran"/>
    <property type="match status" value="1"/>
</dbReference>
<evidence type="ECO:0000259" key="8">
    <source>
        <dbReference type="Pfam" id="PF00156"/>
    </source>
</evidence>
<feature type="binding site" description="in other chain" evidence="7">
    <location>
        <begin position="116"/>
        <end position="124"/>
    </location>
    <ligand>
        <name>5-phospho-alpha-D-ribose 1-diphosphate</name>
        <dbReference type="ChEBI" id="CHEBI:58017"/>
        <note>ligand shared between dimeric partners</note>
    </ligand>
</feature>
<feature type="binding site" evidence="7">
    <location>
        <position position="148"/>
    </location>
    <ligand>
        <name>orotate</name>
        <dbReference type="ChEBI" id="CHEBI:30839"/>
    </ligand>
</feature>
<accession>A0ABX8B1V7</accession>
<comment type="cofactor">
    <cofactor evidence="7">
        <name>Mg(2+)</name>
        <dbReference type="ChEBI" id="CHEBI:18420"/>
    </cofactor>
</comment>
<comment type="subunit">
    <text evidence="7">Homodimer.</text>
</comment>
<gene>
    <name evidence="7 9" type="primary">pyrE</name>
    <name evidence="9" type="ORF">J8C05_05725</name>
</gene>
<evidence type="ECO:0000313" key="10">
    <source>
        <dbReference type="Proteomes" id="UP000677668"/>
    </source>
</evidence>
<keyword evidence="4 7" id="KW-0808">Transferase</keyword>
<dbReference type="InterPro" id="IPR000836">
    <property type="entry name" value="PRTase_dom"/>
</dbReference>
<comment type="caution">
    <text evidence="7">Lacks conserved residue(s) required for the propagation of feature annotation.</text>
</comment>
<dbReference type="RefSeq" id="WP_211423213.1">
    <property type="nucleotide sequence ID" value="NZ_CP072642.1"/>
</dbReference>
<dbReference type="GO" id="GO:0004588">
    <property type="term" value="F:orotate phosphoribosyltransferase activity"/>
    <property type="evidence" value="ECO:0007669"/>
    <property type="project" value="UniProtKB-EC"/>
</dbReference>
<comment type="pathway">
    <text evidence="1 7">Pyrimidine metabolism; UMP biosynthesis via de novo pathway; UMP from orotate: step 1/2.</text>
</comment>
<evidence type="ECO:0000256" key="7">
    <source>
        <dbReference type="HAMAP-Rule" id="MF_01208"/>
    </source>
</evidence>
<dbReference type="PANTHER" id="PTHR19278">
    <property type="entry name" value="OROTATE PHOSPHORIBOSYLTRANSFERASE"/>
    <property type="match status" value="1"/>
</dbReference>
<dbReference type="InterPro" id="IPR006273">
    <property type="entry name" value="Orotate_PRibTrfase_bac"/>
</dbReference>